<accession>A0ABR2JXI2</accession>
<dbReference type="InterPro" id="IPR029052">
    <property type="entry name" value="Metallo-depent_PP-like"/>
</dbReference>
<dbReference type="Proteomes" id="UP001470230">
    <property type="component" value="Unassembled WGS sequence"/>
</dbReference>
<feature type="domain" description="Serine/threonine specific protein phosphatases" evidence="2">
    <location>
        <begin position="129"/>
        <end position="134"/>
    </location>
</feature>
<dbReference type="Gene3D" id="3.60.21.10">
    <property type="match status" value="1"/>
</dbReference>
<comment type="caution">
    <text evidence="3">The sequence shown here is derived from an EMBL/GenBank/DDBJ whole genome shotgun (WGS) entry which is preliminary data.</text>
</comment>
<sequence length="495" mass="56952">MAQSASYVLATYSFILSSPLEKLLEVGYQSKDVNPIPSFNEEILIELCAEAQTIFEKEENILEIEGDLIIVGDIHGSFHDLLRILNFIQENKSKVLFLGDYVDRGDFSLECITLLFALKVMYPDQYYLIRGNHEFDSMCSQYGFKDEILNYHTQEKSQKVTVIKNVESDPLNYHFEEEQSSYIKEPEYYPEVEYLANHKSVYCYKYSEILYNSFITAFSYLPICCIVNKTTFCIHGGLSPRLERLDHLKTGIIRPINNFEDNRLFSDVIWSDPSPGFPYLYGDNPRGRGYLFNGNAVDLFLLKNSLRRMIRAHQCVVKGMSSHFSDKCITIFSSSSYSHEMGNNSAILKLFQLDNRIETITFPPLKRLRKSEAVYYKVQNFNKKMRTSICFSIRNPNLKSETTTARMQNVHHGIRNKRAGVNIARKMFITNPRRKNNTAIKKPIILHSTSLSNFLDENGNVTNNGYNNNSGGNNSIGKTKSMVKFNELQGFVEDI</sequence>
<dbReference type="PROSITE" id="PS00125">
    <property type="entry name" value="SER_THR_PHOSPHATASE"/>
    <property type="match status" value="1"/>
</dbReference>
<name>A0ABR2JXI2_9EUKA</name>
<dbReference type="SUPFAM" id="SSF56300">
    <property type="entry name" value="Metallo-dependent phosphatases"/>
    <property type="match status" value="1"/>
</dbReference>
<comment type="catalytic activity">
    <reaction evidence="1">
        <text>O-phospho-L-threonyl-[protein] + H2O = L-threonyl-[protein] + phosphate</text>
        <dbReference type="Rhea" id="RHEA:47004"/>
        <dbReference type="Rhea" id="RHEA-COMP:11060"/>
        <dbReference type="Rhea" id="RHEA-COMP:11605"/>
        <dbReference type="ChEBI" id="CHEBI:15377"/>
        <dbReference type="ChEBI" id="CHEBI:30013"/>
        <dbReference type="ChEBI" id="CHEBI:43474"/>
        <dbReference type="ChEBI" id="CHEBI:61977"/>
        <dbReference type="EC" id="3.1.3.16"/>
    </reaction>
</comment>
<dbReference type="EMBL" id="JAPFFF010000008">
    <property type="protein sequence ID" value="KAK8883471.1"/>
    <property type="molecule type" value="Genomic_DNA"/>
</dbReference>
<reference evidence="3 4" key="1">
    <citation type="submission" date="2024-04" db="EMBL/GenBank/DDBJ databases">
        <title>Tritrichomonas musculus Genome.</title>
        <authorList>
            <person name="Alves-Ferreira E."/>
            <person name="Grigg M."/>
            <person name="Lorenzi H."/>
            <person name="Galac M."/>
        </authorList>
    </citation>
    <scope>NUCLEOTIDE SEQUENCE [LARGE SCALE GENOMIC DNA]</scope>
    <source>
        <strain evidence="3 4">EAF2021</strain>
    </source>
</reference>
<protein>
    <recommendedName>
        <fullName evidence="1">Serine/threonine-protein phosphatase</fullName>
        <ecNumber evidence="1">3.1.3.16</ecNumber>
    </recommendedName>
</protein>
<evidence type="ECO:0000313" key="3">
    <source>
        <dbReference type="EMBL" id="KAK8883471.1"/>
    </source>
</evidence>
<keyword evidence="1" id="KW-0378">Hydrolase</keyword>
<dbReference type="PRINTS" id="PR00114">
    <property type="entry name" value="STPHPHTASE"/>
</dbReference>
<dbReference type="PANTHER" id="PTHR11668:SF494">
    <property type="entry name" value="PROTEIN PHOSPHATASE, PUTATIVE-RELATED"/>
    <property type="match status" value="1"/>
</dbReference>
<proteinExistence type="inferred from homology"/>
<dbReference type="CDD" id="cd00144">
    <property type="entry name" value="MPP_PPP_family"/>
    <property type="match status" value="1"/>
</dbReference>
<organism evidence="3 4">
    <name type="scientific">Tritrichomonas musculus</name>
    <dbReference type="NCBI Taxonomy" id="1915356"/>
    <lineage>
        <taxon>Eukaryota</taxon>
        <taxon>Metamonada</taxon>
        <taxon>Parabasalia</taxon>
        <taxon>Tritrichomonadida</taxon>
        <taxon>Tritrichomonadidae</taxon>
        <taxon>Tritrichomonas</taxon>
    </lineage>
</organism>
<dbReference type="SMART" id="SM00156">
    <property type="entry name" value="PP2Ac"/>
    <property type="match status" value="1"/>
</dbReference>
<gene>
    <name evidence="3" type="ORF">M9Y10_042562</name>
</gene>
<dbReference type="InterPro" id="IPR004843">
    <property type="entry name" value="Calcineurin-like_PHP"/>
</dbReference>
<evidence type="ECO:0000256" key="1">
    <source>
        <dbReference type="RuleBase" id="RU004273"/>
    </source>
</evidence>
<keyword evidence="4" id="KW-1185">Reference proteome</keyword>
<dbReference type="PANTHER" id="PTHR11668">
    <property type="entry name" value="SERINE/THREONINE PROTEIN PHOSPHATASE"/>
    <property type="match status" value="1"/>
</dbReference>
<evidence type="ECO:0000259" key="2">
    <source>
        <dbReference type="PROSITE" id="PS00125"/>
    </source>
</evidence>
<comment type="similarity">
    <text evidence="1">Belongs to the PPP phosphatase family.</text>
</comment>
<dbReference type="Pfam" id="PF00149">
    <property type="entry name" value="Metallophos"/>
    <property type="match status" value="1"/>
</dbReference>
<evidence type="ECO:0000313" key="4">
    <source>
        <dbReference type="Proteomes" id="UP001470230"/>
    </source>
</evidence>
<dbReference type="EC" id="3.1.3.16" evidence="1"/>
<dbReference type="InterPro" id="IPR050341">
    <property type="entry name" value="PP1_catalytic_subunit"/>
</dbReference>
<dbReference type="InterPro" id="IPR006186">
    <property type="entry name" value="Ser/Thr-sp_prot-phosphatase"/>
</dbReference>